<evidence type="ECO:0000259" key="3">
    <source>
        <dbReference type="PROSITE" id="PS50102"/>
    </source>
</evidence>
<reference evidence="4" key="1">
    <citation type="submission" date="2021-01" db="EMBL/GenBank/DDBJ databases">
        <authorList>
            <person name="Corre E."/>
            <person name="Pelletier E."/>
            <person name="Niang G."/>
            <person name="Scheremetjew M."/>
            <person name="Finn R."/>
            <person name="Kale V."/>
            <person name="Holt S."/>
            <person name="Cochrane G."/>
            <person name="Meng A."/>
            <person name="Brown T."/>
            <person name="Cohen L."/>
        </authorList>
    </citation>
    <scope>NUCLEOTIDE SEQUENCE</scope>
    <source>
        <strain evidence="4">Pbaha01</strain>
    </source>
</reference>
<proteinExistence type="predicted"/>
<organism evidence="4">
    <name type="scientific">Pyrodinium bahamense</name>
    <dbReference type="NCBI Taxonomy" id="73915"/>
    <lineage>
        <taxon>Eukaryota</taxon>
        <taxon>Sar</taxon>
        <taxon>Alveolata</taxon>
        <taxon>Dinophyceae</taxon>
        <taxon>Gonyaulacales</taxon>
        <taxon>Pyrocystaceae</taxon>
        <taxon>Pyrodinium</taxon>
    </lineage>
</organism>
<dbReference type="GO" id="GO:0003723">
    <property type="term" value="F:RNA binding"/>
    <property type="evidence" value="ECO:0007669"/>
    <property type="project" value="UniProtKB-UniRule"/>
</dbReference>
<dbReference type="InterPro" id="IPR012677">
    <property type="entry name" value="Nucleotide-bd_a/b_plait_sf"/>
</dbReference>
<feature type="domain" description="RRM" evidence="3">
    <location>
        <begin position="167"/>
        <end position="249"/>
    </location>
</feature>
<name>A0A7S0AEN3_9DINO</name>
<dbReference type="InterPro" id="IPR000504">
    <property type="entry name" value="RRM_dom"/>
</dbReference>
<dbReference type="SUPFAM" id="SSF54928">
    <property type="entry name" value="RNA-binding domain, RBD"/>
    <property type="match status" value="1"/>
</dbReference>
<dbReference type="Gene3D" id="3.30.70.330">
    <property type="match status" value="1"/>
</dbReference>
<sequence length="309" mass="34523">MSGGAPTDIQPPGARSNDVAGGCQDELTEHMRAQISFSIQRMVQEAHAHRRKQGARGKEQSVEAWDLPSRALRERVRRFCIFAQAHAELEGEPAGRETIHAQLEEMRSARSRELREMLMSERCYGVSEPAAGAASPHVPDEVGSQTVNAGSQQMMLPPPTTLPKSARTLIVRSMPMTYSQEDLLAEWPPDGSYDYLCIPYNVSKGSTHGIAFVNFVTYEHAALFHKKWHGAFLSRQDGNNPLDIAVAKIQGLTPNLARIKKAEIRKMAEVDFLPVLLEGKRRMEAHEVIAEWRRVRSLSESGPSSRRFQ</sequence>
<evidence type="ECO:0000256" key="1">
    <source>
        <dbReference type="PROSITE-ProRule" id="PRU00176"/>
    </source>
</evidence>
<dbReference type="InterPro" id="IPR007201">
    <property type="entry name" value="Mei2-like_Rrm_C"/>
</dbReference>
<accession>A0A7S0AEN3</accession>
<dbReference type="InterPro" id="IPR035979">
    <property type="entry name" value="RBD_domain_sf"/>
</dbReference>
<feature type="region of interest" description="Disordered" evidence="2">
    <location>
        <begin position="1"/>
        <end position="21"/>
    </location>
</feature>
<dbReference type="EMBL" id="HBEG01025539">
    <property type="protein sequence ID" value="CAD8361728.1"/>
    <property type="molecule type" value="Transcribed_RNA"/>
</dbReference>
<evidence type="ECO:0000256" key="2">
    <source>
        <dbReference type="SAM" id="MobiDB-lite"/>
    </source>
</evidence>
<keyword evidence="1" id="KW-0694">RNA-binding</keyword>
<dbReference type="PROSITE" id="PS50102">
    <property type="entry name" value="RRM"/>
    <property type="match status" value="1"/>
</dbReference>
<dbReference type="AlphaFoldDB" id="A0A7S0AEN3"/>
<evidence type="ECO:0000313" key="4">
    <source>
        <dbReference type="EMBL" id="CAD8361728.1"/>
    </source>
</evidence>
<protein>
    <recommendedName>
        <fullName evidence="3">RRM domain-containing protein</fullName>
    </recommendedName>
</protein>
<gene>
    <name evidence="4" type="ORF">PBAH0796_LOCUS15528</name>
</gene>
<dbReference type="Pfam" id="PF04059">
    <property type="entry name" value="RRM_2"/>
    <property type="match status" value="1"/>
</dbReference>